<comment type="caution">
    <text evidence="1">The sequence shown here is derived from an EMBL/GenBank/DDBJ whole genome shotgun (WGS) entry which is preliminary data.</text>
</comment>
<sequence length="480" mass="52255">MGNKIIKSLGNVVIEFPGQNSASQGANGEPPTFDNIPLEAYADIQPDDDGYIQHTANPERPTKQNHMDETLPAAYPVASSECFYGIAGKYALESCQDTEADPVGVLIHTLTYMGAYFGGGAVLRLGDVEAPPRLMAITTGLSSGGKGTSAQPSRVLAREIDKMLASTGQPTIQYRDGPMSSGEGIAYVVRDPSDKTDKEGQPLDLGVTDKRLMVIEEEFSAVLKASKREGNTISTAIRRLWDDGCYSPIIKNNPVTTTNAHVCFVGHITYDELIRDLDVIEYSNGFANRLLWLCVRRPKIVSIPRKMPGDRMDYFTREFAQAIRFGSLTRGLGLSGEAEQLWASVVPGLVKSNVMLTERARPQVLRIATIFALLDCTDIVTPAHLKAALAVWDCSVGSIQFIFGSAKDDEASRLLSALRKSKNGMTKTEISVDVYSRHMKGKDIDDLLKMLEAQGQIFRGERQPDGGKGRAATVFKAVSA</sequence>
<evidence type="ECO:0000313" key="2">
    <source>
        <dbReference type="Proteomes" id="UP001308005"/>
    </source>
</evidence>
<reference evidence="2" key="1">
    <citation type="submission" date="2023-07" db="EMBL/GenBank/DDBJ databases">
        <title>The carbon used by Thiothrix.</title>
        <authorList>
            <person name="Chen L."/>
        </authorList>
    </citation>
    <scope>NUCLEOTIDE SEQUENCE [LARGE SCALE GENOMIC DNA]</scope>
</reference>
<keyword evidence="2" id="KW-1185">Reference proteome</keyword>
<organism evidence="1 2">
    <name type="scientific">Candidatus Thiothrix phosphatis</name>
    <dbReference type="NCBI Taxonomy" id="3112415"/>
    <lineage>
        <taxon>Bacteria</taxon>
        <taxon>Pseudomonadati</taxon>
        <taxon>Pseudomonadota</taxon>
        <taxon>Gammaproteobacteria</taxon>
        <taxon>Thiotrichales</taxon>
        <taxon>Thiotrichaceae</taxon>
        <taxon>Thiothrix</taxon>
    </lineage>
</organism>
<gene>
    <name evidence="1" type="ORF">VSS37_05975</name>
</gene>
<evidence type="ECO:0000313" key="1">
    <source>
        <dbReference type="EMBL" id="MEB4590520.1"/>
    </source>
</evidence>
<proteinExistence type="predicted"/>
<dbReference type="RefSeq" id="WP_324693864.1">
    <property type="nucleotide sequence ID" value="NZ_JAYMYJ010000046.1"/>
</dbReference>
<protein>
    <recommendedName>
        <fullName evidence="3">DUF3987 domain-containing protein</fullName>
    </recommendedName>
</protein>
<name>A0ABU6CUK3_9GAMM</name>
<accession>A0ABU6CUK3</accession>
<dbReference type="EMBL" id="JAYMYJ010000046">
    <property type="protein sequence ID" value="MEB4590520.1"/>
    <property type="molecule type" value="Genomic_DNA"/>
</dbReference>
<evidence type="ECO:0008006" key="3">
    <source>
        <dbReference type="Google" id="ProtNLM"/>
    </source>
</evidence>
<dbReference type="Proteomes" id="UP001308005">
    <property type="component" value="Unassembled WGS sequence"/>
</dbReference>